<accession>A0A0J8GAD0</accession>
<keyword evidence="1" id="KW-1133">Transmembrane helix</keyword>
<dbReference type="AlphaFoldDB" id="A0A0J8GAD0"/>
<dbReference type="Proteomes" id="UP000052258">
    <property type="component" value="Unassembled WGS sequence"/>
</dbReference>
<evidence type="ECO:0000256" key="1">
    <source>
        <dbReference type="SAM" id="Phobius"/>
    </source>
</evidence>
<sequence length="50" mass="6057">MENLRDWDIIKKEPKIMRNPFVKMALLLDLGSFIFYLLATFFLSKLFLYI</sequence>
<organism evidence="2 3">
    <name type="scientific">Listeria fleischmannii 1991</name>
    <dbReference type="NCBI Taxonomy" id="1430899"/>
    <lineage>
        <taxon>Bacteria</taxon>
        <taxon>Bacillati</taxon>
        <taxon>Bacillota</taxon>
        <taxon>Bacilli</taxon>
        <taxon>Bacillales</taxon>
        <taxon>Listeriaceae</taxon>
        <taxon>Listeria</taxon>
    </lineage>
</organism>
<reference evidence="2 3" key="1">
    <citation type="journal article" date="2015" name="Genome Biol. Evol.">
        <title>Comparative Genomics of Listeria Sensu Lato: Genus-Wide Differences in Evolutionary Dynamics and the Progressive Gain of Complex, Potentially Pathogenicity-Related Traits through Lateral Gene Transfer.</title>
        <authorList>
            <person name="Chiara M."/>
            <person name="Caruso M."/>
            <person name="D'Erchia A.M."/>
            <person name="Manzari C."/>
            <person name="Fraccalvieri R."/>
            <person name="Goffredo E."/>
            <person name="Latorre L."/>
            <person name="Miccolupo A."/>
            <person name="Padalino I."/>
            <person name="Santagada G."/>
            <person name="Chiocco D."/>
            <person name="Pesole G."/>
            <person name="Horner D.S."/>
            <person name="Parisi A."/>
        </authorList>
    </citation>
    <scope>NUCLEOTIDE SEQUENCE [LARGE SCALE GENOMIC DNA]</scope>
    <source>
        <strain evidence="2 3">1991</strain>
    </source>
</reference>
<keyword evidence="1" id="KW-0812">Transmembrane</keyword>
<gene>
    <name evidence="2" type="ORF">X560_1231</name>
</gene>
<keyword evidence="1" id="KW-0472">Membrane</keyword>
<evidence type="ECO:0000313" key="3">
    <source>
        <dbReference type="Proteomes" id="UP000052258"/>
    </source>
</evidence>
<protein>
    <submittedName>
        <fullName evidence="2">Uncharacterized protein</fullName>
    </submittedName>
</protein>
<name>A0A0J8GAD0_9LIST</name>
<dbReference type="EMBL" id="AZHO01000014">
    <property type="protein sequence ID" value="KMT59702.1"/>
    <property type="molecule type" value="Genomic_DNA"/>
</dbReference>
<keyword evidence="3" id="KW-1185">Reference proteome</keyword>
<comment type="caution">
    <text evidence="2">The sequence shown here is derived from an EMBL/GenBank/DDBJ whole genome shotgun (WGS) entry which is preliminary data.</text>
</comment>
<feature type="transmembrane region" description="Helical" evidence="1">
    <location>
        <begin position="21"/>
        <end position="43"/>
    </location>
</feature>
<evidence type="ECO:0000313" key="2">
    <source>
        <dbReference type="EMBL" id="KMT59702.1"/>
    </source>
</evidence>
<proteinExistence type="predicted"/>